<keyword evidence="2" id="KW-1185">Reference proteome</keyword>
<dbReference type="AlphaFoldDB" id="A0A5D3B2X6"/>
<name>A0A5D3B2X6_9TREE</name>
<dbReference type="Proteomes" id="UP000322245">
    <property type="component" value="Unassembled WGS sequence"/>
</dbReference>
<evidence type="ECO:0000313" key="1">
    <source>
        <dbReference type="EMBL" id="TYJ57422.1"/>
    </source>
</evidence>
<proteinExistence type="predicted"/>
<reference evidence="1 2" key="1">
    <citation type="submission" date="2017-05" db="EMBL/GenBank/DDBJ databases">
        <title>The Genome Sequence of Tsuchiyaea wingfieldii DSM 27421.</title>
        <authorList>
            <person name="Cuomo C."/>
            <person name="Passer A."/>
            <person name="Billmyre B."/>
            <person name="Heitman J."/>
        </authorList>
    </citation>
    <scope>NUCLEOTIDE SEQUENCE [LARGE SCALE GENOMIC DNA]</scope>
    <source>
        <strain evidence="1 2">DSM 27421</strain>
    </source>
</reference>
<protein>
    <submittedName>
        <fullName evidence="1">Uncharacterized protein</fullName>
    </submittedName>
</protein>
<evidence type="ECO:0000313" key="2">
    <source>
        <dbReference type="Proteomes" id="UP000322245"/>
    </source>
</evidence>
<sequence length="376" mass="43290">MALTTLDPFPPEIRQHIFEYLRKTTHKPTLAALACVNRGLYAESIPRLYERVRLNASNAEAYFGRLRTDGVEGVFEEITAHKQHLTHYIHKPVATDNDDQLSQYNPSPIARKLRQIWRTKHVYIEDALAAAIVLEAETSMGHLRAEFDANVDGSEQPAAYYNLLDRWTIVSVALGESLMRQTTLFSKVWEGVRDMLRLYQLEKEGYVFVPLSYICIHLPPDHQSVAAAEYCRKIISEHQYLDEGGLYDRMDTVSIHNANPLDHMSLNYAHDFHIFLRPENSPGMLSHEASIGSFMFHYLNMADRRNVLVPGAFYFYNSMFTDVDRVSHNGVDFWEKLEANKKKAERKGEEYRIWLFTLKIFGPGEKVACPVCLETV</sequence>
<accession>A0A5D3B2X6</accession>
<organism evidence="1 2">
    <name type="scientific">Cryptococcus floricola</name>
    <dbReference type="NCBI Taxonomy" id="2591691"/>
    <lineage>
        <taxon>Eukaryota</taxon>
        <taxon>Fungi</taxon>
        <taxon>Dikarya</taxon>
        <taxon>Basidiomycota</taxon>
        <taxon>Agaricomycotina</taxon>
        <taxon>Tremellomycetes</taxon>
        <taxon>Tremellales</taxon>
        <taxon>Cryptococcaceae</taxon>
        <taxon>Cryptococcus</taxon>
    </lineage>
</organism>
<gene>
    <name evidence="1" type="ORF">B9479_001738</name>
</gene>
<comment type="caution">
    <text evidence="1">The sequence shown here is derived from an EMBL/GenBank/DDBJ whole genome shotgun (WGS) entry which is preliminary data.</text>
</comment>
<dbReference type="EMBL" id="NIDF01000012">
    <property type="protein sequence ID" value="TYJ57422.1"/>
    <property type="molecule type" value="Genomic_DNA"/>
</dbReference>